<organism evidence="5 6">
    <name type="scientific">Deinococcus roseus</name>
    <dbReference type="NCBI Taxonomy" id="392414"/>
    <lineage>
        <taxon>Bacteria</taxon>
        <taxon>Thermotogati</taxon>
        <taxon>Deinococcota</taxon>
        <taxon>Deinococci</taxon>
        <taxon>Deinococcales</taxon>
        <taxon>Deinococcaceae</taxon>
        <taxon>Deinococcus</taxon>
    </lineage>
</organism>
<dbReference type="InterPro" id="IPR050492">
    <property type="entry name" value="Bact_metal-bind_prot9"/>
</dbReference>
<dbReference type="InterPro" id="IPR006128">
    <property type="entry name" value="Lipoprotein_PsaA-like"/>
</dbReference>
<comment type="caution">
    <text evidence="5">The sequence shown here is derived from an EMBL/GenBank/DDBJ whole genome shotgun (WGS) entry which is preliminary data.</text>
</comment>
<dbReference type="EMBL" id="BMOD01000001">
    <property type="protein sequence ID" value="GGJ18596.1"/>
    <property type="molecule type" value="Genomic_DNA"/>
</dbReference>
<dbReference type="Proteomes" id="UP000632222">
    <property type="component" value="Unassembled WGS sequence"/>
</dbReference>
<evidence type="ECO:0000256" key="2">
    <source>
        <dbReference type="ARBA" id="ARBA00022448"/>
    </source>
</evidence>
<dbReference type="PANTHER" id="PTHR42953">
    <property type="entry name" value="HIGH-AFFINITY ZINC UPTAKE SYSTEM PROTEIN ZNUA-RELATED"/>
    <property type="match status" value="1"/>
</dbReference>
<sequence length="289" mass="31459">MLLFALATSGAHARMSVVVTIQPYYSIIKNIAGDKASVTRLVPVGASPETFEPTPADVKTLSQAKLVFMNGLGLDEWLINVVKNSGTRAPLIEFGEVLKFKPILAAEHAAETKAAHDEHGHSGTDPHIFLDASLMALAATRAGAELARADPGNKAYYLQRAKLENQKLLKLHAELKSTLKPVMGQNIVTFHGAFQYFARAYGLKVAAAIEPFPGKEPSARYVTDVVKLIRKQKVKAVFAEPQLPETAARTIAESAGAKLFVLDPEGSKLSNDYYGMMRYNRDTLLRALN</sequence>
<gene>
    <name evidence="5" type="ORF">GCM10008938_00860</name>
</gene>
<evidence type="ECO:0000313" key="6">
    <source>
        <dbReference type="Proteomes" id="UP000632222"/>
    </source>
</evidence>
<reference evidence="6" key="1">
    <citation type="journal article" date="2019" name="Int. J. Syst. Evol. Microbiol.">
        <title>The Global Catalogue of Microorganisms (GCM) 10K type strain sequencing project: providing services to taxonomists for standard genome sequencing and annotation.</title>
        <authorList>
            <consortium name="The Broad Institute Genomics Platform"/>
            <consortium name="The Broad Institute Genome Sequencing Center for Infectious Disease"/>
            <person name="Wu L."/>
            <person name="Ma J."/>
        </authorList>
    </citation>
    <scope>NUCLEOTIDE SEQUENCE [LARGE SCALE GENOMIC DNA]</scope>
    <source>
        <strain evidence="6">JCM 14370</strain>
    </source>
</reference>
<dbReference type="Pfam" id="PF01297">
    <property type="entry name" value="ZnuA"/>
    <property type="match status" value="1"/>
</dbReference>
<accession>A0ABQ2CUG0</accession>
<dbReference type="PRINTS" id="PR00691">
    <property type="entry name" value="ADHESINB"/>
</dbReference>
<protein>
    <submittedName>
        <fullName evidence="5">Periplasmic solute-binding protein</fullName>
    </submittedName>
</protein>
<proteinExistence type="inferred from homology"/>
<name>A0ABQ2CUG0_9DEIO</name>
<dbReference type="Gene3D" id="3.40.50.1980">
    <property type="entry name" value="Nitrogenase molybdenum iron protein domain"/>
    <property type="match status" value="2"/>
</dbReference>
<dbReference type="PANTHER" id="PTHR42953:SF3">
    <property type="entry name" value="HIGH-AFFINITY ZINC UPTAKE SYSTEM PROTEIN ZNUA"/>
    <property type="match status" value="1"/>
</dbReference>
<evidence type="ECO:0000313" key="5">
    <source>
        <dbReference type="EMBL" id="GGJ18596.1"/>
    </source>
</evidence>
<dbReference type="SUPFAM" id="SSF53807">
    <property type="entry name" value="Helical backbone' metal receptor"/>
    <property type="match status" value="1"/>
</dbReference>
<dbReference type="PRINTS" id="PR00690">
    <property type="entry name" value="ADHESNFAMILY"/>
</dbReference>
<dbReference type="InterPro" id="IPR006127">
    <property type="entry name" value="ZnuA-like"/>
</dbReference>
<evidence type="ECO:0000256" key="1">
    <source>
        <dbReference type="ARBA" id="ARBA00011028"/>
    </source>
</evidence>
<keyword evidence="2 4" id="KW-0813">Transport</keyword>
<dbReference type="InterPro" id="IPR006129">
    <property type="entry name" value="AdhesinB"/>
</dbReference>
<comment type="similarity">
    <text evidence="1 4">Belongs to the bacterial solute-binding protein 9 family.</text>
</comment>
<evidence type="ECO:0000256" key="3">
    <source>
        <dbReference type="ARBA" id="ARBA00022729"/>
    </source>
</evidence>
<keyword evidence="3" id="KW-0732">Signal</keyword>
<evidence type="ECO:0000256" key="4">
    <source>
        <dbReference type="RuleBase" id="RU003512"/>
    </source>
</evidence>
<keyword evidence="6" id="KW-1185">Reference proteome</keyword>